<keyword evidence="2" id="KW-1185">Reference proteome</keyword>
<name>A0A670KEN1_PODMU</name>
<reference evidence="1" key="3">
    <citation type="submission" date="2025-09" db="UniProtKB">
        <authorList>
            <consortium name="Ensembl"/>
        </authorList>
    </citation>
    <scope>IDENTIFICATION</scope>
</reference>
<dbReference type="AlphaFoldDB" id="A0A670KEN1"/>
<dbReference type="GeneTree" id="ENSGT00950000185052"/>
<proteinExistence type="predicted"/>
<evidence type="ECO:0008006" key="3">
    <source>
        <dbReference type="Google" id="ProtNLM"/>
    </source>
</evidence>
<accession>A0A670KEN1</accession>
<sequence length="100" mass="11109">MRPQSQGNKQRVVPRLEEKLEVLDCLQDGMSICAVAHKFGRNESSIVAASTPTTAKVPRYVQDEAMGKAHEALNLWLEDMTLQRIPIDALLIYPACCGLQ</sequence>
<dbReference type="Ensembl" id="ENSPMRT00000037998.1">
    <property type="protein sequence ID" value="ENSPMRP00000035853.1"/>
    <property type="gene ID" value="ENSPMRG00000023162.1"/>
</dbReference>
<dbReference type="OMA" id="ETEICQA"/>
<reference evidence="1 2" key="1">
    <citation type="journal article" date="2019" name="Proc. Natl. Acad. Sci. U.S.A.">
        <title>Regulatory changes in pterin and carotenoid genes underlie balanced color polymorphisms in the wall lizard.</title>
        <authorList>
            <person name="Andrade P."/>
            <person name="Pinho C."/>
            <person name="Perez I de Lanuza G."/>
            <person name="Afonso S."/>
            <person name="Brejcha J."/>
            <person name="Rubin C.J."/>
            <person name="Wallerman O."/>
            <person name="Pereira P."/>
            <person name="Sabatino S.J."/>
            <person name="Bellati A."/>
            <person name="Pellitteri-Rosa D."/>
            <person name="Bosakova Z."/>
            <person name="Bunikis I."/>
            <person name="Carretero M.A."/>
            <person name="Feiner N."/>
            <person name="Marsik P."/>
            <person name="Pauperio F."/>
            <person name="Salvi D."/>
            <person name="Soler L."/>
            <person name="While G.M."/>
            <person name="Uller T."/>
            <person name="Font E."/>
            <person name="Andersson L."/>
            <person name="Carneiro M."/>
        </authorList>
    </citation>
    <scope>NUCLEOTIDE SEQUENCE</scope>
</reference>
<dbReference type="Proteomes" id="UP000472272">
    <property type="component" value="Chromosome 16"/>
</dbReference>
<protein>
    <recommendedName>
        <fullName evidence="3">HTH psq-type domain-containing protein</fullName>
    </recommendedName>
</protein>
<evidence type="ECO:0000313" key="2">
    <source>
        <dbReference type="Proteomes" id="UP000472272"/>
    </source>
</evidence>
<evidence type="ECO:0000313" key="1">
    <source>
        <dbReference type="Ensembl" id="ENSPMRP00000035853.1"/>
    </source>
</evidence>
<reference evidence="1" key="2">
    <citation type="submission" date="2025-08" db="UniProtKB">
        <authorList>
            <consortium name="Ensembl"/>
        </authorList>
    </citation>
    <scope>IDENTIFICATION</scope>
</reference>
<organism evidence="1 2">
    <name type="scientific">Podarcis muralis</name>
    <name type="common">Wall lizard</name>
    <name type="synonym">Lacerta muralis</name>
    <dbReference type="NCBI Taxonomy" id="64176"/>
    <lineage>
        <taxon>Eukaryota</taxon>
        <taxon>Metazoa</taxon>
        <taxon>Chordata</taxon>
        <taxon>Craniata</taxon>
        <taxon>Vertebrata</taxon>
        <taxon>Euteleostomi</taxon>
        <taxon>Lepidosauria</taxon>
        <taxon>Squamata</taxon>
        <taxon>Bifurcata</taxon>
        <taxon>Unidentata</taxon>
        <taxon>Episquamata</taxon>
        <taxon>Laterata</taxon>
        <taxon>Lacertibaenia</taxon>
        <taxon>Lacertidae</taxon>
        <taxon>Podarcis</taxon>
    </lineage>
</organism>